<dbReference type="InParanoid" id="B4LR93"/>
<dbReference type="AlphaFoldDB" id="B4LR93"/>
<protein>
    <recommendedName>
        <fullName evidence="4">Ion transport domain-containing protein</fullName>
    </recommendedName>
</protein>
<dbReference type="InterPro" id="IPR032145">
    <property type="entry name" value="DUF4818"/>
</dbReference>
<evidence type="ECO:0008006" key="4">
    <source>
        <dbReference type="Google" id="ProtNLM"/>
    </source>
</evidence>
<name>B4LR93_DROVI</name>
<evidence type="ECO:0000313" key="2">
    <source>
        <dbReference type="EMBL" id="EDW63557.1"/>
    </source>
</evidence>
<dbReference type="Proteomes" id="UP000008792">
    <property type="component" value="Unassembled WGS sequence"/>
</dbReference>
<keyword evidence="3" id="KW-1185">Reference proteome</keyword>
<keyword evidence="1" id="KW-0472">Membrane</keyword>
<organism evidence="2 3">
    <name type="scientific">Drosophila virilis</name>
    <name type="common">Fruit fly</name>
    <dbReference type="NCBI Taxonomy" id="7244"/>
    <lineage>
        <taxon>Eukaryota</taxon>
        <taxon>Metazoa</taxon>
        <taxon>Ecdysozoa</taxon>
        <taxon>Arthropoda</taxon>
        <taxon>Hexapoda</taxon>
        <taxon>Insecta</taxon>
        <taxon>Pterygota</taxon>
        <taxon>Neoptera</taxon>
        <taxon>Endopterygota</taxon>
        <taxon>Diptera</taxon>
        <taxon>Brachycera</taxon>
        <taxon>Muscomorpha</taxon>
        <taxon>Ephydroidea</taxon>
        <taxon>Drosophilidae</taxon>
        <taxon>Drosophila</taxon>
    </lineage>
</organism>
<dbReference type="HOGENOM" id="CLU_115108_0_0_1"/>
<reference evidence="2 3" key="1">
    <citation type="journal article" date="2007" name="Nature">
        <title>Evolution of genes and genomes on the Drosophila phylogeny.</title>
        <authorList>
            <consortium name="Drosophila 12 Genomes Consortium"/>
            <person name="Clark A.G."/>
            <person name="Eisen M.B."/>
            <person name="Smith D.R."/>
            <person name="Bergman C.M."/>
            <person name="Oliver B."/>
            <person name="Markow T.A."/>
            <person name="Kaufman T.C."/>
            <person name="Kellis M."/>
            <person name="Gelbart W."/>
            <person name="Iyer V.N."/>
            <person name="Pollard D.A."/>
            <person name="Sackton T.B."/>
            <person name="Larracuente A.M."/>
            <person name="Singh N.D."/>
            <person name="Abad J.P."/>
            <person name="Abt D.N."/>
            <person name="Adryan B."/>
            <person name="Aguade M."/>
            <person name="Akashi H."/>
            <person name="Anderson W.W."/>
            <person name="Aquadro C.F."/>
            <person name="Ardell D.H."/>
            <person name="Arguello R."/>
            <person name="Artieri C.G."/>
            <person name="Barbash D.A."/>
            <person name="Barker D."/>
            <person name="Barsanti P."/>
            <person name="Batterham P."/>
            <person name="Batzoglou S."/>
            <person name="Begun D."/>
            <person name="Bhutkar A."/>
            <person name="Blanco E."/>
            <person name="Bosak S.A."/>
            <person name="Bradley R.K."/>
            <person name="Brand A.D."/>
            <person name="Brent M.R."/>
            <person name="Brooks A.N."/>
            <person name="Brown R.H."/>
            <person name="Butlin R.K."/>
            <person name="Caggese C."/>
            <person name="Calvi B.R."/>
            <person name="Bernardo de Carvalho A."/>
            <person name="Caspi A."/>
            <person name="Castrezana S."/>
            <person name="Celniker S.E."/>
            <person name="Chang J.L."/>
            <person name="Chapple C."/>
            <person name="Chatterji S."/>
            <person name="Chinwalla A."/>
            <person name="Civetta A."/>
            <person name="Clifton S.W."/>
            <person name="Comeron J.M."/>
            <person name="Costello J.C."/>
            <person name="Coyne J.A."/>
            <person name="Daub J."/>
            <person name="David R.G."/>
            <person name="Delcher A.L."/>
            <person name="Delehaunty K."/>
            <person name="Do C.B."/>
            <person name="Ebling H."/>
            <person name="Edwards K."/>
            <person name="Eickbush T."/>
            <person name="Evans J.D."/>
            <person name="Filipski A."/>
            <person name="Findeiss S."/>
            <person name="Freyhult E."/>
            <person name="Fulton L."/>
            <person name="Fulton R."/>
            <person name="Garcia A.C."/>
            <person name="Gardiner A."/>
            <person name="Garfield D.A."/>
            <person name="Garvin B.E."/>
            <person name="Gibson G."/>
            <person name="Gilbert D."/>
            <person name="Gnerre S."/>
            <person name="Godfrey J."/>
            <person name="Good R."/>
            <person name="Gotea V."/>
            <person name="Gravely B."/>
            <person name="Greenberg A.J."/>
            <person name="Griffiths-Jones S."/>
            <person name="Gross S."/>
            <person name="Guigo R."/>
            <person name="Gustafson E.A."/>
            <person name="Haerty W."/>
            <person name="Hahn M.W."/>
            <person name="Halligan D.L."/>
            <person name="Halpern A.L."/>
            <person name="Halter G.M."/>
            <person name="Han M.V."/>
            <person name="Heger A."/>
            <person name="Hillier L."/>
            <person name="Hinrichs A.S."/>
            <person name="Holmes I."/>
            <person name="Hoskins R.A."/>
            <person name="Hubisz M.J."/>
            <person name="Hultmark D."/>
            <person name="Huntley M.A."/>
            <person name="Jaffe D.B."/>
            <person name="Jagadeeshan S."/>
            <person name="Jeck W.R."/>
            <person name="Johnson J."/>
            <person name="Jones C.D."/>
            <person name="Jordan W.C."/>
            <person name="Karpen G.H."/>
            <person name="Kataoka E."/>
            <person name="Keightley P.D."/>
            <person name="Kheradpour P."/>
            <person name="Kirkness E.F."/>
            <person name="Koerich L.B."/>
            <person name="Kristiansen K."/>
            <person name="Kudrna D."/>
            <person name="Kulathinal R.J."/>
            <person name="Kumar S."/>
            <person name="Kwok R."/>
            <person name="Lander E."/>
            <person name="Langley C.H."/>
            <person name="Lapoint R."/>
            <person name="Lazzaro B.P."/>
            <person name="Lee S.J."/>
            <person name="Levesque L."/>
            <person name="Li R."/>
            <person name="Lin C.F."/>
            <person name="Lin M.F."/>
            <person name="Lindblad-Toh K."/>
            <person name="Llopart A."/>
            <person name="Long M."/>
            <person name="Low L."/>
            <person name="Lozovsky E."/>
            <person name="Lu J."/>
            <person name="Luo M."/>
            <person name="Machado C.A."/>
            <person name="Makalowski W."/>
            <person name="Marzo M."/>
            <person name="Matsuda M."/>
            <person name="Matzkin L."/>
            <person name="McAllister B."/>
            <person name="McBride C.S."/>
            <person name="McKernan B."/>
            <person name="McKernan K."/>
            <person name="Mendez-Lago M."/>
            <person name="Minx P."/>
            <person name="Mollenhauer M.U."/>
            <person name="Montooth K."/>
            <person name="Mount S.M."/>
            <person name="Mu X."/>
            <person name="Myers E."/>
            <person name="Negre B."/>
            <person name="Newfeld S."/>
            <person name="Nielsen R."/>
            <person name="Noor M.A."/>
            <person name="O'Grady P."/>
            <person name="Pachter L."/>
            <person name="Papaceit M."/>
            <person name="Parisi M.J."/>
            <person name="Parisi M."/>
            <person name="Parts L."/>
            <person name="Pedersen J.S."/>
            <person name="Pesole G."/>
            <person name="Phillippy A.M."/>
            <person name="Ponting C.P."/>
            <person name="Pop M."/>
            <person name="Porcelli D."/>
            <person name="Powell J.R."/>
            <person name="Prohaska S."/>
            <person name="Pruitt K."/>
            <person name="Puig M."/>
            <person name="Quesneville H."/>
            <person name="Ram K.R."/>
            <person name="Rand D."/>
            <person name="Rasmussen M.D."/>
            <person name="Reed L.K."/>
            <person name="Reenan R."/>
            <person name="Reily A."/>
            <person name="Remington K.A."/>
            <person name="Rieger T.T."/>
            <person name="Ritchie M.G."/>
            <person name="Robin C."/>
            <person name="Rogers Y.H."/>
            <person name="Rohde C."/>
            <person name="Rozas J."/>
            <person name="Rubenfield M.J."/>
            <person name="Ruiz A."/>
            <person name="Russo S."/>
            <person name="Salzberg S.L."/>
            <person name="Sanchez-Gracia A."/>
            <person name="Saranga D.J."/>
            <person name="Sato H."/>
            <person name="Schaeffer S.W."/>
            <person name="Schatz M.C."/>
            <person name="Schlenke T."/>
            <person name="Schwartz R."/>
            <person name="Segarra C."/>
            <person name="Singh R.S."/>
            <person name="Sirot L."/>
            <person name="Sirota M."/>
            <person name="Sisneros N.B."/>
            <person name="Smith C.D."/>
            <person name="Smith T.F."/>
            <person name="Spieth J."/>
            <person name="Stage D.E."/>
            <person name="Stark A."/>
            <person name="Stephan W."/>
            <person name="Strausberg R.L."/>
            <person name="Strempel S."/>
            <person name="Sturgill D."/>
            <person name="Sutton G."/>
            <person name="Sutton G.G."/>
            <person name="Tao W."/>
            <person name="Teichmann S."/>
            <person name="Tobari Y.N."/>
            <person name="Tomimura Y."/>
            <person name="Tsolas J.M."/>
            <person name="Valente V.L."/>
            <person name="Venter E."/>
            <person name="Venter J.C."/>
            <person name="Vicario S."/>
            <person name="Vieira F.G."/>
            <person name="Vilella A.J."/>
            <person name="Villasante A."/>
            <person name="Walenz B."/>
            <person name="Wang J."/>
            <person name="Wasserman M."/>
            <person name="Watts T."/>
            <person name="Wilson D."/>
            <person name="Wilson R.K."/>
            <person name="Wing R.A."/>
            <person name="Wolfner M.F."/>
            <person name="Wong A."/>
            <person name="Wong G.K."/>
            <person name="Wu C.I."/>
            <person name="Wu G."/>
            <person name="Yamamoto D."/>
            <person name="Yang H.P."/>
            <person name="Yang S.P."/>
            <person name="Yorke J.A."/>
            <person name="Yoshida K."/>
            <person name="Zdobnov E."/>
            <person name="Zhang P."/>
            <person name="Zhang Y."/>
            <person name="Zimin A.V."/>
            <person name="Baldwin J."/>
            <person name="Abdouelleil A."/>
            <person name="Abdulkadir J."/>
            <person name="Abebe A."/>
            <person name="Abera B."/>
            <person name="Abreu J."/>
            <person name="Acer S.C."/>
            <person name="Aftuck L."/>
            <person name="Alexander A."/>
            <person name="An P."/>
            <person name="Anderson E."/>
            <person name="Anderson S."/>
            <person name="Arachi H."/>
            <person name="Azer M."/>
            <person name="Bachantsang P."/>
            <person name="Barry A."/>
            <person name="Bayul T."/>
            <person name="Berlin A."/>
            <person name="Bessette D."/>
            <person name="Bloom T."/>
            <person name="Blye J."/>
            <person name="Boguslavskiy L."/>
            <person name="Bonnet C."/>
            <person name="Boukhgalter B."/>
            <person name="Bourzgui I."/>
            <person name="Brown A."/>
            <person name="Cahill P."/>
            <person name="Channer S."/>
            <person name="Cheshatsang Y."/>
            <person name="Chuda L."/>
            <person name="Citroen M."/>
            <person name="Collymore A."/>
            <person name="Cooke P."/>
            <person name="Costello M."/>
            <person name="D'Aco K."/>
            <person name="Daza R."/>
            <person name="De Haan G."/>
            <person name="DeGray S."/>
            <person name="DeMaso C."/>
            <person name="Dhargay N."/>
            <person name="Dooley K."/>
            <person name="Dooley E."/>
            <person name="Doricent M."/>
            <person name="Dorje P."/>
            <person name="Dorjee K."/>
            <person name="Dupes A."/>
            <person name="Elong R."/>
            <person name="Falk J."/>
            <person name="Farina A."/>
            <person name="Faro S."/>
            <person name="Ferguson D."/>
            <person name="Fisher S."/>
            <person name="Foley C.D."/>
            <person name="Franke A."/>
            <person name="Friedrich D."/>
            <person name="Gadbois L."/>
            <person name="Gearin G."/>
            <person name="Gearin C.R."/>
            <person name="Giannoukos G."/>
            <person name="Goode T."/>
            <person name="Graham J."/>
            <person name="Grandbois E."/>
            <person name="Grewal S."/>
            <person name="Gyaltsen K."/>
            <person name="Hafez N."/>
            <person name="Hagos B."/>
            <person name="Hall J."/>
            <person name="Henson C."/>
            <person name="Hollinger A."/>
            <person name="Honan T."/>
            <person name="Huard M.D."/>
            <person name="Hughes L."/>
            <person name="Hurhula B."/>
            <person name="Husby M.E."/>
            <person name="Kamat A."/>
            <person name="Kanga B."/>
            <person name="Kashin S."/>
            <person name="Khazanovich D."/>
            <person name="Kisner P."/>
            <person name="Lance K."/>
            <person name="Lara M."/>
            <person name="Lee W."/>
            <person name="Lennon N."/>
            <person name="Letendre F."/>
            <person name="LeVine R."/>
            <person name="Lipovsky A."/>
            <person name="Liu X."/>
            <person name="Liu J."/>
            <person name="Liu S."/>
            <person name="Lokyitsang T."/>
            <person name="Lokyitsang Y."/>
            <person name="Lubonja R."/>
            <person name="Lui A."/>
            <person name="MacDonald P."/>
            <person name="Magnisalis V."/>
            <person name="Maru K."/>
            <person name="Matthews C."/>
            <person name="McCusker W."/>
            <person name="McDonough S."/>
            <person name="Mehta T."/>
            <person name="Meldrim J."/>
            <person name="Meneus L."/>
            <person name="Mihai O."/>
            <person name="Mihalev A."/>
            <person name="Mihova T."/>
            <person name="Mittelman R."/>
            <person name="Mlenga V."/>
            <person name="Montmayeur A."/>
            <person name="Mulrain L."/>
            <person name="Navidi A."/>
            <person name="Naylor J."/>
            <person name="Negash T."/>
            <person name="Nguyen T."/>
            <person name="Nguyen N."/>
            <person name="Nicol R."/>
            <person name="Norbu C."/>
            <person name="Norbu N."/>
            <person name="Novod N."/>
            <person name="O'Neill B."/>
            <person name="Osman S."/>
            <person name="Markiewicz E."/>
            <person name="Oyono O.L."/>
            <person name="Patti C."/>
            <person name="Phunkhang P."/>
            <person name="Pierre F."/>
            <person name="Priest M."/>
            <person name="Raghuraman S."/>
            <person name="Rege F."/>
            <person name="Reyes R."/>
            <person name="Rise C."/>
            <person name="Rogov P."/>
            <person name="Ross K."/>
            <person name="Ryan E."/>
            <person name="Settipalli S."/>
            <person name="Shea T."/>
            <person name="Sherpa N."/>
            <person name="Shi L."/>
            <person name="Shih D."/>
            <person name="Sparrow T."/>
            <person name="Spaulding J."/>
            <person name="Stalker J."/>
            <person name="Stange-Thomann N."/>
            <person name="Stavropoulos S."/>
            <person name="Stone C."/>
            <person name="Strader C."/>
            <person name="Tesfaye S."/>
            <person name="Thomson T."/>
            <person name="Thoulutsang Y."/>
            <person name="Thoulutsang D."/>
            <person name="Topham K."/>
            <person name="Topping I."/>
            <person name="Tsamla T."/>
            <person name="Vassiliev H."/>
            <person name="Vo A."/>
            <person name="Wangchuk T."/>
            <person name="Wangdi T."/>
            <person name="Weiand M."/>
            <person name="Wilkinson J."/>
            <person name="Wilson A."/>
            <person name="Yadav S."/>
            <person name="Young G."/>
            <person name="Yu Q."/>
            <person name="Zembek L."/>
            <person name="Zhong D."/>
            <person name="Zimmer A."/>
            <person name="Zwirko Z."/>
            <person name="Jaffe D.B."/>
            <person name="Alvarez P."/>
            <person name="Brockman W."/>
            <person name="Butler J."/>
            <person name="Chin C."/>
            <person name="Gnerre S."/>
            <person name="Grabherr M."/>
            <person name="Kleber M."/>
            <person name="Mauceli E."/>
            <person name="MacCallum I."/>
        </authorList>
    </citation>
    <scope>NUCLEOTIDE SEQUENCE [LARGE SCALE GENOMIC DNA]</scope>
    <source>
        <strain evidence="3">Tucson 15010-1051.87</strain>
    </source>
</reference>
<keyword evidence="1" id="KW-1133">Transmembrane helix</keyword>
<accession>B4LR93</accession>
<gene>
    <name evidence="2" type="primary">Dvir\GJ15506</name>
    <name evidence="2" type="ORF">Dvir_GJ15506</name>
</gene>
<dbReference type="PhylomeDB" id="B4LR93"/>
<sequence length="116" mass="13259">MPTAIVFLALLDVIYDNRILPLRFNDMSPGFKYIFETIMAVLLLEMGMLIWQSIEHSIYLFAKGTLLGLDVVSKQTYYKQENLIIGAFTLPLSLAILIAAAQATDHYQMFRRRIAN</sequence>
<keyword evidence="1" id="KW-0812">Transmembrane</keyword>
<dbReference type="KEGG" id="dvi:6627909"/>
<evidence type="ECO:0000313" key="3">
    <source>
        <dbReference type="Proteomes" id="UP000008792"/>
    </source>
</evidence>
<evidence type="ECO:0000256" key="1">
    <source>
        <dbReference type="SAM" id="Phobius"/>
    </source>
</evidence>
<dbReference type="EMBL" id="CH940649">
    <property type="protein sequence ID" value="EDW63557.1"/>
    <property type="molecule type" value="Genomic_DNA"/>
</dbReference>
<dbReference type="Pfam" id="PF16089">
    <property type="entry name" value="DUF4818"/>
    <property type="match status" value="1"/>
</dbReference>
<dbReference type="eggNOG" id="ENOG502TCGY">
    <property type="taxonomic scope" value="Eukaryota"/>
</dbReference>
<feature type="transmembrane region" description="Helical" evidence="1">
    <location>
        <begin position="83"/>
        <end position="103"/>
    </location>
</feature>
<feature type="transmembrane region" description="Helical" evidence="1">
    <location>
        <begin position="32"/>
        <end position="51"/>
    </location>
</feature>
<dbReference type="OrthoDB" id="7882700at2759"/>
<dbReference type="OMA" id="QYWIGSI"/>
<proteinExistence type="predicted"/>